<dbReference type="SUPFAM" id="SSF101790">
    <property type="entry name" value="Aminomethyltransferase beta-barrel domain"/>
    <property type="match status" value="1"/>
</dbReference>
<dbReference type="PANTHER" id="PTHR43757">
    <property type="entry name" value="AMINOMETHYLTRANSFERASE"/>
    <property type="match status" value="1"/>
</dbReference>
<dbReference type="InterPro" id="IPR006277">
    <property type="entry name" value="Sarcosine_oxidase_asu"/>
</dbReference>
<dbReference type="InterPro" id="IPR036188">
    <property type="entry name" value="FAD/NAD-bd_sf"/>
</dbReference>
<dbReference type="Pfam" id="PF07992">
    <property type="entry name" value="Pyr_redox_2"/>
    <property type="match status" value="1"/>
</dbReference>
<dbReference type="AlphaFoldDB" id="A0AAE3G3R4"/>
<evidence type="ECO:0000313" key="8">
    <source>
        <dbReference type="EMBL" id="MCP1675256.1"/>
    </source>
</evidence>
<dbReference type="InterPro" id="IPR041854">
    <property type="entry name" value="BFD-like_2Fe2S-bd_dom_sf"/>
</dbReference>
<dbReference type="Gene3D" id="3.50.50.60">
    <property type="entry name" value="FAD/NAD(P)-binding domain"/>
    <property type="match status" value="2"/>
</dbReference>
<dbReference type="InterPro" id="IPR027266">
    <property type="entry name" value="TrmE/GcvT-like"/>
</dbReference>
<dbReference type="InterPro" id="IPR023753">
    <property type="entry name" value="FAD/NAD-binding_dom"/>
</dbReference>
<dbReference type="SUPFAM" id="SSF103025">
    <property type="entry name" value="Folate-binding domain"/>
    <property type="match status" value="1"/>
</dbReference>
<keyword evidence="2" id="KW-0808">Transferase</keyword>
<dbReference type="PANTHER" id="PTHR43757:SF2">
    <property type="entry name" value="AMINOMETHYLTRANSFERASE, MITOCHONDRIAL"/>
    <property type="match status" value="1"/>
</dbReference>
<feature type="domain" description="SoxA A3" evidence="7">
    <location>
        <begin position="509"/>
        <end position="592"/>
    </location>
</feature>
<gene>
    <name evidence="8" type="ORF">J2T57_002404</name>
</gene>
<dbReference type="EC" id="1.5.3.1" evidence="8"/>
<dbReference type="Proteomes" id="UP001205843">
    <property type="component" value="Unassembled WGS sequence"/>
</dbReference>
<dbReference type="InterPro" id="IPR028896">
    <property type="entry name" value="GcvT/YgfZ/DmdA"/>
</dbReference>
<dbReference type="InterPro" id="IPR029043">
    <property type="entry name" value="GcvT/YgfZ_C"/>
</dbReference>
<evidence type="ECO:0000259" key="6">
    <source>
        <dbReference type="Pfam" id="PF08669"/>
    </source>
</evidence>
<feature type="domain" description="GCVT N-terminal" evidence="4">
    <location>
        <begin position="607"/>
        <end position="877"/>
    </location>
</feature>
<keyword evidence="3 8" id="KW-0560">Oxidoreductase</keyword>
<evidence type="ECO:0000259" key="7">
    <source>
        <dbReference type="Pfam" id="PF17806"/>
    </source>
</evidence>
<dbReference type="InterPro" id="IPR041117">
    <property type="entry name" value="SoxA_A3"/>
</dbReference>
<dbReference type="EMBL" id="JALJXV010000005">
    <property type="protein sequence ID" value="MCP1675256.1"/>
    <property type="molecule type" value="Genomic_DNA"/>
</dbReference>
<protein>
    <submittedName>
        <fullName evidence="8">Sarcosine oxidase subunit alpha</fullName>
        <ecNumber evidence="8">1.5.3.1</ecNumber>
    </submittedName>
</protein>
<dbReference type="GO" id="GO:0008115">
    <property type="term" value="F:sarcosine oxidase activity"/>
    <property type="evidence" value="ECO:0007669"/>
    <property type="project" value="UniProtKB-EC"/>
</dbReference>
<dbReference type="GO" id="GO:0008483">
    <property type="term" value="F:transaminase activity"/>
    <property type="evidence" value="ECO:0007669"/>
    <property type="project" value="UniProtKB-KW"/>
</dbReference>
<evidence type="ECO:0000313" key="9">
    <source>
        <dbReference type="Proteomes" id="UP001205843"/>
    </source>
</evidence>
<organism evidence="8 9">
    <name type="scientific">Natronocella acetinitrilica</name>
    <dbReference type="NCBI Taxonomy" id="414046"/>
    <lineage>
        <taxon>Bacteria</taxon>
        <taxon>Pseudomonadati</taxon>
        <taxon>Pseudomonadota</taxon>
        <taxon>Gammaproteobacteria</taxon>
        <taxon>Chromatiales</taxon>
        <taxon>Ectothiorhodospiraceae</taxon>
        <taxon>Natronocella</taxon>
    </lineage>
</organism>
<reference evidence="8" key="1">
    <citation type="submission" date="2022-03" db="EMBL/GenBank/DDBJ databases">
        <title>Genomic Encyclopedia of Type Strains, Phase III (KMG-III): the genomes of soil and plant-associated and newly described type strains.</title>
        <authorList>
            <person name="Whitman W."/>
        </authorList>
    </citation>
    <scope>NUCLEOTIDE SEQUENCE</scope>
    <source>
        <strain evidence="8">ANL 6-2</strain>
    </source>
</reference>
<keyword evidence="2" id="KW-0032">Aminotransferase</keyword>
<dbReference type="SUPFAM" id="SSF51905">
    <property type="entry name" value="FAD/NAD(P)-binding domain"/>
    <property type="match status" value="1"/>
</dbReference>
<dbReference type="Gene3D" id="3.10.20.440">
    <property type="entry name" value="2Fe-2S iron-sulphur cluster binding domain, sarcosine oxidase, alpha subunit, N-terminal domain"/>
    <property type="match status" value="1"/>
</dbReference>
<evidence type="ECO:0000259" key="4">
    <source>
        <dbReference type="Pfam" id="PF01571"/>
    </source>
</evidence>
<dbReference type="RefSeq" id="WP_253478425.1">
    <property type="nucleotide sequence ID" value="NZ_JALJXV010000005.1"/>
</dbReference>
<keyword evidence="9" id="KW-1185">Reference proteome</keyword>
<accession>A0AAE3G3R4</accession>
<dbReference type="Pfam" id="PF13510">
    <property type="entry name" value="Fer2_4"/>
    <property type="match status" value="1"/>
</dbReference>
<dbReference type="InterPro" id="IPR013977">
    <property type="entry name" value="GcvT_C"/>
</dbReference>
<comment type="caution">
    <text evidence="8">The sequence shown here is derived from an EMBL/GenBank/DDBJ whole genome shotgun (WGS) entry which is preliminary data.</text>
</comment>
<dbReference type="InterPro" id="IPR006222">
    <property type="entry name" value="GCVT_N"/>
</dbReference>
<evidence type="ECO:0000256" key="3">
    <source>
        <dbReference type="ARBA" id="ARBA00023002"/>
    </source>
</evidence>
<evidence type="ECO:0000256" key="2">
    <source>
        <dbReference type="ARBA" id="ARBA00022576"/>
    </source>
</evidence>
<sequence>MSEGQVRRLPSGGHIDRDRLVSVRFDGRLYQGYAGDTLASLLLANGVQLIGRSFKYHRPRGILAAGHEEPNALVELGEGQCREPNTRATVIEARDGLVASSQNRFPSLRFDLLSVNGLLHRFLVAGFYYKTFMWPASFWERVYERQIRRAAGLGRAADSADPDHYEHAHAHADVVVAGAGPAGLMAALAAGLSGARVLLIEAGPLLGGRLLWEQEHVDDAPAADWVASVEVRLRGMDNVRVLTRTSLTSVYDHGVLSAVEQVPPLAETAEHLPRQRLWVIRSRQLVSATGALERPLVFDDNDRPGVMLATAVRRYLNQFAVAPGRRFLVATNNDDAYRTAFDLAAAGCEVAAIADARTEPGAVAEQARELGIRVLTGAVPARAIGGQSLRRVALQDPDGVPKASVDCDCLAVSGGFSPDVSLLSQCGDQPVWDAELAAFRPAGGVESASAAGSAAGAYALADCLAGGYNAGRDAAHKLGFTVAESGALPRVAVRPEAPIRPIWRCPGSGKAFVDLQNDVTVDDIRLADQEGFHSVEHLKRYTTLGMGTDQGKTSSVNGLGVLAQIQQRAIAEVGTTRFRPPAVPVAVGAYAGHRRGQEFAPVRRTAMDDWHRQQGALFIEAGHWLRPSCYPRDGEDIAAATWREALAVRHSVGICDVSTLGKIDVMGPDAAEFLNRIYLNGFLKLPVGKVRYGVMLRPDGHLFDDGTTSRFADDHFVTTTTTANAGRVLAHMEFHAQVAWPDLDVNVASATEQWATMAVAGPRSRETLQRALPEADLSNEALPFMGFLNLLDGPYPVRIFRISFSGELAYEVSVPWGYGSAMWRRIMAAGADFGISPYGTEALGVLRIEKGHPAGPEFDGRTTAEDIGLAGMVEKQKKDYVGKVLAARPGLADTCRPRLVGLRPLEPGGRLRGGAHLLEPGGDATIENSLGWLSSVTHSPHLEQWIALAFLRDGDQRHGQRLDAVFPLKGESVPVEVCSPCFIDPQGSRLRG</sequence>
<dbReference type="Pfam" id="PF08669">
    <property type="entry name" value="GCV_T_C"/>
    <property type="match status" value="1"/>
</dbReference>
<proteinExistence type="inferred from homology"/>
<dbReference type="PRINTS" id="PR00411">
    <property type="entry name" value="PNDRDTASEI"/>
</dbReference>
<dbReference type="PRINTS" id="PR00368">
    <property type="entry name" value="FADPNR"/>
</dbReference>
<feature type="domain" description="Aminomethyltransferase C-terminal" evidence="6">
    <location>
        <begin position="898"/>
        <end position="984"/>
    </location>
</feature>
<comment type="similarity">
    <text evidence="1">Belongs to the GcvT family.</text>
</comment>
<dbReference type="NCBIfam" id="TIGR01372">
    <property type="entry name" value="soxA"/>
    <property type="match status" value="1"/>
</dbReference>
<dbReference type="GO" id="GO:0046653">
    <property type="term" value="P:tetrahydrofolate metabolic process"/>
    <property type="evidence" value="ECO:0007669"/>
    <property type="project" value="InterPro"/>
</dbReference>
<dbReference type="PIRSF" id="PIRSF037980">
    <property type="entry name" value="SoxA"/>
    <property type="match status" value="1"/>
</dbReference>
<feature type="domain" description="FAD/NAD(P)-binding" evidence="5">
    <location>
        <begin position="173"/>
        <end position="426"/>
    </location>
</feature>
<dbReference type="Pfam" id="PF17806">
    <property type="entry name" value="SO_alpha_A3"/>
    <property type="match status" value="1"/>
</dbReference>
<dbReference type="InterPro" id="IPR042204">
    <property type="entry name" value="2Fe-2S-bd_N"/>
</dbReference>
<dbReference type="Gene3D" id="3.30.1360.120">
    <property type="entry name" value="Probable tRNA modification gtpase trme, domain 1"/>
    <property type="match status" value="1"/>
</dbReference>
<evidence type="ECO:0000256" key="1">
    <source>
        <dbReference type="ARBA" id="ARBA00008609"/>
    </source>
</evidence>
<dbReference type="Gene3D" id="1.10.10.1100">
    <property type="entry name" value="BFD-like [2Fe-2S]-binding domain"/>
    <property type="match status" value="1"/>
</dbReference>
<dbReference type="Pfam" id="PF01571">
    <property type="entry name" value="GCV_T"/>
    <property type="match status" value="1"/>
</dbReference>
<name>A0AAE3G3R4_9GAMM</name>
<evidence type="ECO:0000259" key="5">
    <source>
        <dbReference type="Pfam" id="PF07992"/>
    </source>
</evidence>